<evidence type="ECO:0000313" key="1">
    <source>
        <dbReference type="EMBL" id="KAF0897034.1"/>
    </source>
</evidence>
<organism evidence="1 2">
    <name type="scientific">Oryza meyeriana var. granulata</name>
    <dbReference type="NCBI Taxonomy" id="110450"/>
    <lineage>
        <taxon>Eukaryota</taxon>
        <taxon>Viridiplantae</taxon>
        <taxon>Streptophyta</taxon>
        <taxon>Embryophyta</taxon>
        <taxon>Tracheophyta</taxon>
        <taxon>Spermatophyta</taxon>
        <taxon>Magnoliopsida</taxon>
        <taxon>Liliopsida</taxon>
        <taxon>Poales</taxon>
        <taxon>Poaceae</taxon>
        <taxon>BOP clade</taxon>
        <taxon>Oryzoideae</taxon>
        <taxon>Oryzeae</taxon>
        <taxon>Oryzinae</taxon>
        <taxon>Oryza</taxon>
        <taxon>Oryza meyeriana</taxon>
    </lineage>
</organism>
<dbReference type="Proteomes" id="UP000479710">
    <property type="component" value="Unassembled WGS sequence"/>
</dbReference>
<dbReference type="AlphaFoldDB" id="A0A6G1CB53"/>
<name>A0A6G1CB53_9ORYZ</name>
<proteinExistence type="predicted"/>
<reference evidence="1 2" key="1">
    <citation type="submission" date="2019-11" db="EMBL/GenBank/DDBJ databases">
        <title>Whole genome sequence of Oryza granulata.</title>
        <authorList>
            <person name="Li W."/>
        </authorList>
    </citation>
    <scope>NUCLEOTIDE SEQUENCE [LARGE SCALE GENOMIC DNA]</scope>
    <source>
        <strain evidence="2">cv. Menghai</strain>
        <tissue evidence="1">Leaf</tissue>
    </source>
</reference>
<evidence type="ECO:0000313" key="2">
    <source>
        <dbReference type="Proteomes" id="UP000479710"/>
    </source>
</evidence>
<gene>
    <name evidence="1" type="ORF">E2562_031332</name>
</gene>
<protein>
    <submittedName>
        <fullName evidence="1">Uncharacterized protein</fullName>
    </submittedName>
</protein>
<sequence length="98" mass="10878">MARSWRIYDPPFHMRHGEQYSFPSSPSPRLARRLIPESAGSGRSNLHIALTLELGATARYLLDGILTSDSQVKHGSELNPKLFADGISNATKYQASYC</sequence>
<dbReference type="EMBL" id="SPHZ02000010">
    <property type="protein sequence ID" value="KAF0897034.1"/>
    <property type="molecule type" value="Genomic_DNA"/>
</dbReference>
<comment type="caution">
    <text evidence="1">The sequence shown here is derived from an EMBL/GenBank/DDBJ whole genome shotgun (WGS) entry which is preliminary data.</text>
</comment>
<keyword evidence="2" id="KW-1185">Reference proteome</keyword>
<accession>A0A6G1CB53</accession>